<name>A0A453GE51_AEGTS</name>
<dbReference type="Gramene" id="AET3Gv20976800.4">
    <property type="protein sequence ID" value="AET3Gv20976800.4"/>
    <property type="gene ID" value="AET3Gv20976800"/>
</dbReference>
<dbReference type="EnsemblPlants" id="AET3Gv20976800.4">
    <property type="protein sequence ID" value="AET3Gv20976800.4"/>
    <property type="gene ID" value="AET3Gv20976800"/>
</dbReference>
<sequence length="68" mass="7819">MEENIGQKGLMGGGSIHSCWTMRYSEFVLQTNRSNLGYFSRIRCLISFNCLSIWLLCSFPLPSLLRLE</sequence>
<evidence type="ECO:0000313" key="2">
    <source>
        <dbReference type="Proteomes" id="UP000015105"/>
    </source>
</evidence>
<proteinExistence type="predicted"/>
<reference evidence="1" key="3">
    <citation type="journal article" date="2017" name="Nature">
        <title>Genome sequence of the progenitor of the wheat D genome Aegilops tauschii.</title>
        <authorList>
            <person name="Luo M.C."/>
            <person name="Gu Y.Q."/>
            <person name="Puiu D."/>
            <person name="Wang H."/>
            <person name="Twardziok S.O."/>
            <person name="Deal K.R."/>
            <person name="Huo N."/>
            <person name="Zhu T."/>
            <person name="Wang L."/>
            <person name="Wang Y."/>
            <person name="McGuire P.E."/>
            <person name="Liu S."/>
            <person name="Long H."/>
            <person name="Ramasamy R.K."/>
            <person name="Rodriguez J.C."/>
            <person name="Van S.L."/>
            <person name="Yuan L."/>
            <person name="Wang Z."/>
            <person name="Xia Z."/>
            <person name="Xiao L."/>
            <person name="Anderson O.D."/>
            <person name="Ouyang S."/>
            <person name="Liang Y."/>
            <person name="Zimin A.V."/>
            <person name="Pertea G."/>
            <person name="Qi P."/>
            <person name="Bennetzen J.L."/>
            <person name="Dai X."/>
            <person name="Dawson M.W."/>
            <person name="Muller H.G."/>
            <person name="Kugler K."/>
            <person name="Rivarola-Duarte L."/>
            <person name="Spannagl M."/>
            <person name="Mayer K.F.X."/>
            <person name="Lu F.H."/>
            <person name="Bevan M.W."/>
            <person name="Leroy P."/>
            <person name="Li P."/>
            <person name="You F.M."/>
            <person name="Sun Q."/>
            <person name="Liu Z."/>
            <person name="Lyons E."/>
            <person name="Wicker T."/>
            <person name="Salzberg S.L."/>
            <person name="Devos K.M."/>
            <person name="Dvorak J."/>
        </authorList>
    </citation>
    <scope>NUCLEOTIDE SEQUENCE [LARGE SCALE GENOMIC DNA]</scope>
    <source>
        <strain evidence="1">cv. AL8/78</strain>
    </source>
</reference>
<reference evidence="1" key="4">
    <citation type="submission" date="2019-03" db="UniProtKB">
        <authorList>
            <consortium name="EnsemblPlants"/>
        </authorList>
    </citation>
    <scope>IDENTIFICATION</scope>
</reference>
<accession>A0A453GE51</accession>
<reference evidence="2" key="2">
    <citation type="journal article" date="2017" name="Nat. Plants">
        <title>The Aegilops tauschii genome reveals multiple impacts of transposons.</title>
        <authorList>
            <person name="Zhao G."/>
            <person name="Zou C."/>
            <person name="Li K."/>
            <person name="Wang K."/>
            <person name="Li T."/>
            <person name="Gao L."/>
            <person name="Zhang X."/>
            <person name="Wang H."/>
            <person name="Yang Z."/>
            <person name="Liu X."/>
            <person name="Jiang W."/>
            <person name="Mao L."/>
            <person name="Kong X."/>
            <person name="Jiao Y."/>
            <person name="Jia J."/>
        </authorList>
    </citation>
    <scope>NUCLEOTIDE SEQUENCE [LARGE SCALE GENOMIC DNA]</scope>
    <source>
        <strain evidence="2">cv. AL8/78</strain>
    </source>
</reference>
<keyword evidence="2" id="KW-1185">Reference proteome</keyword>
<protein>
    <submittedName>
        <fullName evidence="1">Uncharacterized protein</fullName>
    </submittedName>
</protein>
<dbReference type="Proteomes" id="UP000015105">
    <property type="component" value="Chromosome 3D"/>
</dbReference>
<evidence type="ECO:0000313" key="1">
    <source>
        <dbReference type="EnsemblPlants" id="AET3Gv20976800.4"/>
    </source>
</evidence>
<reference evidence="2" key="1">
    <citation type="journal article" date="2014" name="Science">
        <title>Ancient hybridizations among the ancestral genomes of bread wheat.</title>
        <authorList>
            <consortium name="International Wheat Genome Sequencing Consortium,"/>
            <person name="Marcussen T."/>
            <person name="Sandve S.R."/>
            <person name="Heier L."/>
            <person name="Spannagl M."/>
            <person name="Pfeifer M."/>
            <person name="Jakobsen K.S."/>
            <person name="Wulff B.B."/>
            <person name="Steuernagel B."/>
            <person name="Mayer K.F."/>
            <person name="Olsen O.A."/>
        </authorList>
    </citation>
    <scope>NUCLEOTIDE SEQUENCE [LARGE SCALE GENOMIC DNA]</scope>
    <source>
        <strain evidence="2">cv. AL8/78</strain>
    </source>
</reference>
<dbReference type="AlphaFoldDB" id="A0A453GE51"/>
<reference evidence="1" key="5">
    <citation type="journal article" date="2021" name="G3 (Bethesda)">
        <title>Aegilops tauschii genome assembly Aet v5.0 features greater sequence contiguity and improved annotation.</title>
        <authorList>
            <person name="Wang L."/>
            <person name="Zhu T."/>
            <person name="Rodriguez J.C."/>
            <person name="Deal K.R."/>
            <person name="Dubcovsky J."/>
            <person name="McGuire P.E."/>
            <person name="Lux T."/>
            <person name="Spannagl M."/>
            <person name="Mayer K.F.X."/>
            <person name="Baldrich P."/>
            <person name="Meyers B.C."/>
            <person name="Huo N."/>
            <person name="Gu Y.Q."/>
            <person name="Zhou H."/>
            <person name="Devos K.M."/>
            <person name="Bennetzen J.L."/>
            <person name="Unver T."/>
            <person name="Budak H."/>
            <person name="Gulick P.J."/>
            <person name="Galiba G."/>
            <person name="Kalapos B."/>
            <person name="Nelson D.R."/>
            <person name="Li P."/>
            <person name="You F.M."/>
            <person name="Luo M.C."/>
            <person name="Dvorak J."/>
        </authorList>
    </citation>
    <scope>NUCLEOTIDE SEQUENCE [LARGE SCALE GENOMIC DNA]</scope>
    <source>
        <strain evidence="1">cv. AL8/78</strain>
    </source>
</reference>
<organism evidence="1 2">
    <name type="scientific">Aegilops tauschii subsp. strangulata</name>
    <name type="common">Goatgrass</name>
    <dbReference type="NCBI Taxonomy" id="200361"/>
    <lineage>
        <taxon>Eukaryota</taxon>
        <taxon>Viridiplantae</taxon>
        <taxon>Streptophyta</taxon>
        <taxon>Embryophyta</taxon>
        <taxon>Tracheophyta</taxon>
        <taxon>Spermatophyta</taxon>
        <taxon>Magnoliopsida</taxon>
        <taxon>Liliopsida</taxon>
        <taxon>Poales</taxon>
        <taxon>Poaceae</taxon>
        <taxon>BOP clade</taxon>
        <taxon>Pooideae</taxon>
        <taxon>Triticodae</taxon>
        <taxon>Triticeae</taxon>
        <taxon>Triticinae</taxon>
        <taxon>Aegilops</taxon>
    </lineage>
</organism>